<dbReference type="EMBL" id="HBJA01043798">
    <property type="protein sequence ID" value="CAE0803985.1"/>
    <property type="molecule type" value="Transcribed_RNA"/>
</dbReference>
<dbReference type="InterPro" id="IPR012347">
    <property type="entry name" value="Ferritin-like"/>
</dbReference>
<dbReference type="PANTHER" id="PTHR33531">
    <property type="entry name" value="RUBRERYTHRIN SUBFAMILY"/>
    <property type="match status" value="1"/>
</dbReference>
<dbReference type="PANTHER" id="PTHR33531:SF7">
    <property type="entry name" value="HYPOTHETICAL MEMBRANE PROTEIN, CONSERVED"/>
    <property type="match status" value="1"/>
</dbReference>
<dbReference type="CDD" id="cd01045">
    <property type="entry name" value="Ferritin_like_AB"/>
    <property type="match status" value="1"/>
</dbReference>
<dbReference type="GO" id="GO:0016491">
    <property type="term" value="F:oxidoreductase activity"/>
    <property type="evidence" value="ECO:0007669"/>
    <property type="project" value="InterPro"/>
</dbReference>
<dbReference type="AlphaFoldDB" id="A0A7S4FNN2"/>
<dbReference type="InterPro" id="IPR003251">
    <property type="entry name" value="Rr_diiron-bd_dom"/>
</dbReference>
<proteinExistence type="predicted"/>
<gene>
    <name evidence="2" type="ORF">EGYM00163_LOCUS15109</name>
</gene>
<organism evidence="2">
    <name type="scientific">Eutreptiella gymnastica</name>
    <dbReference type="NCBI Taxonomy" id="73025"/>
    <lineage>
        <taxon>Eukaryota</taxon>
        <taxon>Discoba</taxon>
        <taxon>Euglenozoa</taxon>
        <taxon>Euglenida</taxon>
        <taxon>Spirocuta</taxon>
        <taxon>Euglenophyceae</taxon>
        <taxon>Eutreptiales</taxon>
        <taxon>Eutreptiaceae</taxon>
        <taxon>Eutreptiella</taxon>
    </lineage>
</organism>
<dbReference type="Pfam" id="PF02915">
    <property type="entry name" value="Rubrerythrin"/>
    <property type="match status" value="1"/>
</dbReference>
<evidence type="ECO:0000259" key="1">
    <source>
        <dbReference type="Pfam" id="PF02915"/>
    </source>
</evidence>
<protein>
    <recommendedName>
        <fullName evidence="1">Rubrerythrin diiron-binding domain-containing protein</fullName>
    </recommendedName>
</protein>
<name>A0A7S4FNN2_9EUGL</name>
<dbReference type="GO" id="GO:0046872">
    <property type="term" value="F:metal ion binding"/>
    <property type="evidence" value="ECO:0007669"/>
    <property type="project" value="InterPro"/>
</dbReference>
<reference evidence="2" key="1">
    <citation type="submission" date="2021-01" db="EMBL/GenBank/DDBJ databases">
        <authorList>
            <person name="Corre E."/>
            <person name="Pelletier E."/>
            <person name="Niang G."/>
            <person name="Scheremetjew M."/>
            <person name="Finn R."/>
            <person name="Kale V."/>
            <person name="Holt S."/>
            <person name="Cochrane G."/>
            <person name="Meng A."/>
            <person name="Brown T."/>
            <person name="Cohen L."/>
        </authorList>
    </citation>
    <scope>NUCLEOTIDE SEQUENCE</scope>
    <source>
        <strain evidence="2">CCMP1594</strain>
    </source>
</reference>
<dbReference type="SUPFAM" id="SSF47240">
    <property type="entry name" value="Ferritin-like"/>
    <property type="match status" value="1"/>
</dbReference>
<dbReference type="InterPro" id="IPR009078">
    <property type="entry name" value="Ferritin-like_SF"/>
</dbReference>
<evidence type="ECO:0000313" key="2">
    <source>
        <dbReference type="EMBL" id="CAE0803985.1"/>
    </source>
</evidence>
<sequence length="209" mass="23541">MLRLATRLSAVAAPRLACGTVQGRGCLAQVARGYSTVDMDVLDYLLKVEKDGEEYYRGLAEKATNPGFKRILTMLADDEARHYQAIEDMAHSGDTGMGKSTILKTTKSVFDQIRADPTVDLLAAKDQLELYAAARDLEARNRDEYIARASAASDPKVRALFELVANEEQKHYIMIDELIQFIQRDEEPDWESYRLDDSLYDNINRVDVA</sequence>
<feature type="domain" description="Rubrerythrin diiron-binding" evidence="1">
    <location>
        <begin position="40"/>
        <end position="178"/>
    </location>
</feature>
<accession>A0A7S4FNN2</accession>
<dbReference type="Gene3D" id="1.20.1260.10">
    <property type="match status" value="1"/>
</dbReference>